<keyword evidence="4" id="KW-0175">Coiled coil</keyword>
<feature type="coiled-coil region" evidence="4">
    <location>
        <begin position="297"/>
        <end position="355"/>
    </location>
</feature>
<evidence type="ECO:0000256" key="2">
    <source>
        <dbReference type="ARBA" id="ARBA00023224"/>
    </source>
</evidence>
<accession>A0ABS7YRV7</accession>
<gene>
    <name evidence="8" type="ORF">LDJ79_20020</name>
</gene>
<dbReference type="InterPro" id="IPR001610">
    <property type="entry name" value="PAC"/>
</dbReference>
<dbReference type="Pfam" id="PF00015">
    <property type="entry name" value="MCPsignal"/>
    <property type="match status" value="1"/>
</dbReference>
<keyword evidence="5" id="KW-0472">Membrane</keyword>
<dbReference type="InterPro" id="IPR035965">
    <property type="entry name" value="PAS-like_dom_sf"/>
</dbReference>
<feature type="transmembrane region" description="Helical" evidence="5">
    <location>
        <begin position="156"/>
        <end position="186"/>
    </location>
</feature>
<comment type="subcellular location">
    <subcellularLocation>
        <location evidence="1">Membrane</location>
    </subcellularLocation>
</comment>
<dbReference type="InterPro" id="IPR013655">
    <property type="entry name" value="PAS_fold_3"/>
</dbReference>
<evidence type="ECO:0000259" key="7">
    <source>
        <dbReference type="PROSITE" id="PS50112"/>
    </source>
</evidence>
<comment type="caution">
    <text evidence="8">The sequence shown here is derived from an EMBL/GenBank/DDBJ whole genome shotgun (WGS) entry which is preliminary data.</text>
</comment>
<protein>
    <submittedName>
        <fullName evidence="8">Methyl-accepting chemotaxis protein</fullName>
    </submittedName>
</protein>
<dbReference type="InterPro" id="IPR000014">
    <property type="entry name" value="PAS"/>
</dbReference>
<dbReference type="RefSeq" id="WP_225251838.1">
    <property type="nucleotide sequence ID" value="NZ_JAIWIU010000169.1"/>
</dbReference>
<feature type="domain" description="Methyl-accepting transducer" evidence="6">
    <location>
        <begin position="240"/>
        <end position="476"/>
    </location>
</feature>
<dbReference type="InterPro" id="IPR004089">
    <property type="entry name" value="MCPsignal_dom"/>
</dbReference>
<organism evidence="8 9">
    <name type="scientific">Vibrio tritonius</name>
    <dbReference type="NCBI Taxonomy" id="1435069"/>
    <lineage>
        <taxon>Bacteria</taxon>
        <taxon>Pseudomonadati</taxon>
        <taxon>Pseudomonadota</taxon>
        <taxon>Gammaproteobacteria</taxon>
        <taxon>Vibrionales</taxon>
        <taxon>Vibrionaceae</taxon>
        <taxon>Vibrio</taxon>
    </lineage>
</organism>
<dbReference type="PANTHER" id="PTHR32089">
    <property type="entry name" value="METHYL-ACCEPTING CHEMOTAXIS PROTEIN MCPB"/>
    <property type="match status" value="1"/>
</dbReference>
<dbReference type="CDD" id="cd11386">
    <property type="entry name" value="MCP_signal"/>
    <property type="match status" value="1"/>
</dbReference>
<evidence type="ECO:0000256" key="1">
    <source>
        <dbReference type="ARBA" id="ARBA00004370"/>
    </source>
</evidence>
<dbReference type="PROSITE" id="PS50111">
    <property type="entry name" value="CHEMOTAXIS_TRANSDUC_2"/>
    <property type="match status" value="1"/>
</dbReference>
<keyword evidence="2 3" id="KW-0807">Transducer</keyword>
<dbReference type="CDD" id="cd00130">
    <property type="entry name" value="PAS"/>
    <property type="match status" value="1"/>
</dbReference>
<evidence type="ECO:0000313" key="8">
    <source>
        <dbReference type="EMBL" id="MCA2018415.1"/>
    </source>
</evidence>
<dbReference type="Pfam" id="PF08447">
    <property type="entry name" value="PAS_3"/>
    <property type="match status" value="1"/>
</dbReference>
<keyword evidence="9" id="KW-1185">Reference proteome</keyword>
<dbReference type="SUPFAM" id="SSF55785">
    <property type="entry name" value="PYP-like sensor domain (PAS domain)"/>
    <property type="match status" value="1"/>
</dbReference>
<dbReference type="Proteomes" id="UP001199044">
    <property type="component" value="Unassembled WGS sequence"/>
</dbReference>
<feature type="domain" description="PAS" evidence="7">
    <location>
        <begin position="26"/>
        <end position="53"/>
    </location>
</feature>
<dbReference type="PROSITE" id="PS50112">
    <property type="entry name" value="PAS"/>
    <property type="match status" value="1"/>
</dbReference>
<dbReference type="SMART" id="SM00283">
    <property type="entry name" value="MA"/>
    <property type="match status" value="1"/>
</dbReference>
<evidence type="ECO:0000313" key="9">
    <source>
        <dbReference type="Proteomes" id="UP001199044"/>
    </source>
</evidence>
<dbReference type="Gene3D" id="1.10.287.950">
    <property type="entry name" value="Methyl-accepting chemotaxis protein"/>
    <property type="match status" value="1"/>
</dbReference>
<evidence type="ECO:0000256" key="5">
    <source>
        <dbReference type="SAM" id="Phobius"/>
    </source>
</evidence>
<dbReference type="Gene3D" id="3.30.450.20">
    <property type="entry name" value="PAS domain"/>
    <property type="match status" value="1"/>
</dbReference>
<sequence length="512" mass="57051">MDNTNKNIIDEEVSFPQDMELVSTTDIRGHITYANEEFCKVAGFTLEELLHKNHNIVRHPSMPKEAFQDLWDHLKEEQNWRGAVKNRCKDGRYYWVDAFVTPIYEHGELVGYQSVRRNLTPEIRKRAEIAYDKMLNGRRALPLFDFKASTKLTLSFVASLIVIVGTIFISPYLSVLLPLVYCMLFYSDVVTNSRYNEELSGIYDSISRYIYCDHPKNNAEFHIRMQKGKVKTIVGRTLDSGRDLLTKVKQMQQLSKSSQNNIEVQTEELEKISTAVEEMVATIHEVARNSSQTSDQVRNASQLCQKAMQNIQSTETKVMDLSDEVNNSAAATDLLAEKIEQIDSVMNEIQGVAEQTNLLALNAAIEAARAGEQGRGFAVVADEVRALSQRTHKATEGIQSSMKDVVATLSTLKSTMQAGEKAAQSCVEDTSNTKASVSDLTEAVRIIDDAATQISTAAEQQSVVAKEINENLTTIKDASGRNLNDANGVFELANDVQLKADQLANLGMSFKA</sequence>
<evidence type="ECO:0000256" key="4">
    <source>
        <dbReference type="SAM" id="Coils"/>
    </source>
</evidence>
<evidence type="ECO:0000259" key="6">
    <source>
        <dbReference type="PROSITE" id="PS50111"/>
    </source>
</evidence>
<dbReference type="PANTHER" id="PTHR32089:SF52">
    <property type="entry name" value="CHEMOTAXIS SIGNAL TRANSDUCTION SYSTEM METHYL ACCEPTING SENSORY TRANSDUCER WITH PAS SENSORY DOMAIN"/>
    <property type="match status" value="1"/>
</dbReference>
<dbReference type="NCBIfam" id="TIGR00229">
    <property type="entry name" value="sensory_box"/>
    <property type="match status" value="1"/>
</dbReference>
<dbReference type="EMBL" id="JAIWIU010000169">
    <property type="protein sequence ID" value="MCA2018415.1"/>
    <property type="molecule type" value="Genomic_DNA"/>
</dbReference>
<reference evidence="9" key="1">
    <citation type="submission" date="2023-07" db="EMBL/GenBank/DDBJ databases">
        <title>Molecular identification of indigenous halophilic bacteria isolated from red sea cost, biodegradation of synthetic dyes and assessment of degraded metabolite toxicity.</title>
        <authorList>
            <person name="Chaieb K."/>
            <person name="Altayb H.N."/>
        </authorList>
    </citation>
    <scope>NUCLEOTIDE SEQUENCE [LARGE SCALE GENOMIC DNA]</scope>
    <source>
        <strain evidence="9">K20</strain>
    </source>
</reference>
<keyword evidence="5" id="KW-0812">Transmembrane</keyword>
<keyword evidence="5" id="KW-1133">Transmembrane helix</keyword>
<proteinExistence type="predicted"/>
<name>A0ABS7YRV7_9VIBR</name>
<dbReference type="SMART" id="SM00086">
    <property type="entry name" value="PAC"/>
    <property type="match status" value="1"/>
</dbReference>
<dbReference type="SUPFAM" id="SSF58104">
    <property type="entry name" value="Methyl-accepting chemotaxis protein (MCP) signaling domain"/>
    <property type="match status" value="1"/>
</dbReference>
<evidence type="ECO:0000256" key="3">
    <source>
        <dbReference type="PROSITE-ProRule" id="PRU00284"/>
    </source>
</evidence>